<dbReference type="PANTHER" id="PTHR32089:SF112">
    <property type="entry name" value="LYSOZYME-LIKE PROTEIN-RELATED"/>
    <property type="match status" value="1"/>
</dbReference>
<keyword evidence="5" id="KW-1133">Transmembrane helix</keyword>
<evidence type="ECO:0000256" key="1">
    <source>
        <dbReference type="ARBA" id="ARBA00023224"/>
    </source>
</evidence>
<dbReference type="InterPro" id="IPR003660">
    <property type="entry name" value="HAMP_dom"/>
</dbReference>
<proteinExistence type="inferred from homology"/>
<dbReference type="Pfam" id="PF00672">
    <property type="entry name" value="HAMP"/>
    <property type="match status" value="1"/>
</dbReference>
<dbReference type="Proteomes" id="UP001157911">
    <property type="component" value="Unassembled WGS sequence"/>
</dbReference>
<evidence type="ECO:0000259" key="7">
    <source>
        <dbReference type="PROSITE" id="PS50885"/>
    </source>
</evidence>
<comment type="similarity">
    <text evidence="2">Belongs to the methyl-accepting chemotaxis (MCP) protein family.</text>
</comment>
<feature type="transmembrane region" description="Helical" evidence="5">
    <location>
        <begin position="146"/>
        <end position="167"/>
    </location>
</feature>
<reference evidence="8 9" key="1">
    <citation type="submission" date="2017-05" db="EMBL/GenBank/DDBJ databases">
        <authorList>
            <person name="Varghese N."/>
            <person name="Submissions S."/>
        </authorList>
    </citation>
    <scope>NUCLEOTIDE SEQUENCE [LARGE SCALE GENOMIC DNA]</scope>
    <source>
        <strain evidence="8 9">DSM 15522</strain>
    </source>
</reference>
<keyword evidence="1 3" id="KW-0807">Transducer</keyword>
<dbReference type="Pfam" id="PF00015">
    <property type="entry name" value="MCPsignal"/>
    <property type="match status" value="1"/>
</dbReference>
<evidence type="ECO:0000313" key="8">
    <source>
        <dbReference type="EMBL" id="SMP15744.1"/>
    </source>
</evidence>
<protein>
    <submittedName>
        <fullName evidence="8">Methyl-accepting chemotaxis protein</fullName>
    </submittedName>
</protein>
<evidence type="ECO:0000256" key="2">
    <source>
        <dbReference type="ARBA" id="ARBA00029447"/>
    </source>
</evidence>
<feature type="coiled-coil region" evidence="4">
    <location>
        <begin position="264"/>
        <end position="319"/>
    </location>
</feature>
<feature type="transmembrane region" description="Helical" evidence="5">
    <location>
        <begin position="7"/>
        <end position="27"/>
    </location>
</feature>
<dbReference type="CDD" id="cd06225">
    <property type="entry name" value="HAMP"/>
    <property type="match status" value="1"/>
</dbReference>
<organism evidence="8 9">
    <name type="scientific">Desulfurobacterium pacificum</name>
    <dbReference type="NCBI Taxonomy" id="240166"/>
    <lineage>
        <taxon>Bacteria</taxon>
        <taxon>Pseudomonadati</taxon>
        <taxon>Aquificota</taxon>
        <taxon>Aquificia</taxon>
        <taxon>Desulfurobacteriales</taxon>
        <taxon>Desulfurobacteriaceae</taxon>
        <taxon>Desulfurobacterium</taxon>
    </lineage>
</organism>
<feature type="coiled-coil region" evidence="4">
    <location>
        <begin position="439"/>
        <end position="473"/>
    </location>
</feature>
<dbReference type="SUPFAM" id="SSF58104">
    <property type="entry name" value="Methyl-accepting chemotaxis protein (MCP) signaling domain"/>
    <property type="match status" value="1"/>
</dbReference>
<evidence type="ECO:0000256" key="5">
    <source>
        <dbReference type="SAM" id="Phobius"/>
    </source>
</evidence>
<dbReference type="InterPro" id="IPR004089">
    <property type="entry name" value="MCPsignal_dom"/>
</dbReference>
<dbReference type="SMART" id="SM00283">
    <property type="entry name" value="MA"/>
    <property type="match status" value="1"/>
</dbReference>
<dbReference type="RefSeq" id="WP_283400860.1">
    <property type="nucleotide sequence ID" value="NZ_FXUB01000004.1"/>
</dbReference>
<dbReference type="Gene3D" id="1.10.287.950">
    <property type="entry name" value="Methyl-accepting chemotaxis protein"/>
    <property type="match status" value="1"/>
</dbReference>
<feature type="domain" description="Methyl-accepting transducer" evidence="6">
    <location>
        <begin position="221"/>
        <end position="457"/>
    </location>
</feature>
<keyword evidence="9" id="KW-1185">Reference proteome</keyword>
<feature type="domain" description="HAMP" evidence="7">
    <location>
        <begin position="164"/>
        <end position="216"/>
    </location>
</feature>
<dbReference type="EMBL" id="FXUB01000004">
    <property type="protein sequence ID" value="SMP15744.1"/>
    <property type="molecule type" value="Genomic_DNA"/>
</dbReference>
<dbReference type="SMART" id="SM00304">
    <property type="entry name" value="HAMP"/>
    <property type="match status" value="1"/>
</dbReference>
<keyword evidence="4" id="KW-0175">Coiled coil</keyword>
<name>A0ABY1NTT3_9BACT</name>
<dbReference type="PRINTS" id="PR00260">
    <property type="entry name" value="CHEMTRNSDUCR"/>
</dbReference>
<evidence type="ECO:0000259" key="6">
    <source>
        <dbReference type="PROSITE" id="PS50111"/>
    </source>
</evidence>
<sequence length="609" mass="69245">MRIKTKLLVSLVVEVLIILFLTEFAAYKLHQFWHLHELSDLMFKAEKDLADLKAYYLLPDELKNRAFIKAQIEKDLMALSEHSSPEASKVYSILLSSLSVIKKSNLTPEEALKTLSEKEQQIEVIKQKTAERADQILNLAEKIVRIIPLFSLIIIGIGAFTSYRAIVIPIQEMAKTMREIKKGKLTKKLSINKDDELGQLAQEFDKFISWIRTTFEELERLSAKVSNDASILTLELFRTSLKNNEIKDKFVELSISSEVLANSISDVNKLINVASKEVENVDQETQRGAEIVSRSTNDVQELADKVIKLRNRIEELQQSSVKIRDVVETIKVIADQTNLLALNAAIEAARAGEAGRGFAVVAEEVRKLATRTVSSAEEIGEIVGGIIYLIEEFSRDLEERANEAFNVKKEMAKTESVLTNIRERVESLSKVTENVLFSLKQQLSALDTVRENVASINEEMAKFQEVFKKLEERIYRTKASIKSVQDNISKFEIGKLLKVIKGMEIFSDWISKLPKMKEDAIAFLDFESSSIKEWLKKDLATLEVKGISEVVNSLEMVIESCFASAKEIVEAIRRGEEVDEKFKEFEERALKAIEIFEDILERITINEDR</sequence>
<dbReference type="PANTHER" id="PTHR32089">
    <property type="entry name" value="METHYL-ACCEPTING CHEMOTAXIS PROTEIN MCPB"/>
    <property type="match status" value="1"/>
</dbReference>
<evidence type="ECO:0000256" key="4">
    <source>
        <dbReference type="SAM" id="Coils"/>
    </source>
</evidence>
<dbReference type="Gene3D" id="6.10.340.10">
    <property type="match status" value="1"/>
</dbReference>
<evidence type="ECO:0000256" key="3">
    <source>
        <dbReference type="PROSITE-ProRule" id="PRU00284"/>
    </source>
</evidence>
<comment type="caution">
    <text evidence="8">The sequence shown here is derived from an EMBL/GenBank/DDBJ whole genome shotgun (WGS) entry which is preliminary data.</text>
</comment>
<keyword evidence="5" id="KW-0472">Membrane</keyword>
<dbReference type="PROSITE" id="PS50885">
    <property type="entry name" value="HAMP"/>
    <property type="match status" value="1"/>
</dbReference>
<keyword evidence="5" id="KW-0812">Transmembrane</keyword>
<dbReference type="InterPro" id="IPR004090">
    <property type="entry name" value="Chemotax_Me-accpt_rcpt"/>
</dbReference>
<evidence type="ECO:0000313" key="9">
    <source>
        <dbReference type="Proteomes" id="UP001157911"/>
    </source>
</evidence>
<accession>A0ABY1NTT3</accession>
<gene>
    <name evidence="8" type="ORF">SAMN06265339_1411</name>
</gene>
<dbReference type="PROSITE" id="PS50111">
    <property type="entry name" value="CHEMOTAXIS_TRANSDUC_2"/>
    <property type="match status" value="1"/>
</dbReference>